<sequence>MPTHTPHRLHRLALRALHRTAQPPPPDAPPEPRHTCTALCSERPVHLIPRPRTNLE</sequence>
<evidence type="ECO:0000313" key="1">
    <source>
        <dbReference type="EMBL" id="MER0429465.1"/>
    </source>
</evidence>
<organism evidence="1 2">
    <name type="scientific">Streptomyces microflavus</name>
    <name type="common">Streptomyces lipmanii</name>
    <dbReference type="NCBI Taxonomy" id="1919"/>
    <lineage>
        <taxon>Bacteria</taxon>
        <taxon>Bacillati</taxon>
        <taxon>Actinomycetota</taxon>
        <taxon>Actinomycetes</taxon>
        <taxon>Kitasatosporales</taxon>
        <taxon>Streptomycetaceae</taxon>
        <taxon>Streptomyces</taxon>
    </lineage>
</organism>
<proteinExistence type="predicted"/>
<protein>
    <submittedName>
        <fullName evidence="1">Uncharacterized protein</fullName>
    </submittedName>
</protein>
<gene>
    <name evidence="1" type="ORF">ABR748_35510</name>
</gene>
<reference evidence="1 2" key="1">
    <citation type="submission" date="2024-01" db="EMBL/GenBank/DDBJ databases">
        <title>Metagenomic exploration of the rhizosphere soil microbial community and their significance in facilitating the development of wild simulated ginseng.</title>
        <authorList>
            <person name="Huang J."/>
        </authorList>
    </citation>
    <scope>NUCLEOTIDE SEQUENCE [LARGE SCALE GENOMIC DNA]</scope>
    <source>
        <strain evidence="1 2">WY141</strain>
    </source>
</reference>
<keyword evidence="2" id="KW-1185">Reference proteome</keyword>
<dbReference type="Proteomes" id="UP001456562">
    <property type="component" value="Unassembled WGS sequence"/>
</dbReference>
<comment type="caution">
    <text evidence="1">The sequence shown here is derived from an EMBL/GenBank/DDBJ whole genome shotgun (WGS) entry which is preliminary data.</text>
</comment>
<dbReference type="EMBL" id="JBEJUE010000060">
    <property type="protein sequence ID" value="MER0429465.1"/>
    <property type="molecule type" value="Genomic_DNA"/>
</dbReference>
<evidence type="ECO:0000313" key="2">
    <source>
        <dbReference type="Proteomes" id="UP001456562"/>
    </source>
</evidence>
<accession>A0ABV1QE86</accession>
<name>A0ABV1QE86_STRMI</name>
<dbReference type="RefSeq" id="WP_350241489.1">
    <property type="nucleotide sequence ID" value="NZ_JBEJUE010000060.1"/>
</dbReference>